<protein>
    <recommendedName>
        <fullName evidence="4">C2H2-type domain-containing protein</fullName>
    </recommendedName>
</protein>
<feature type="non-terminal residue" evidence="2">
    <location>
        <position position="189"/>
    </location>
</feature>
<dbReference type="EMBL" id="MU858237">
    <property type="protein sequence ID" value="KAK4208576.1"/>
    <property type="molecule type" value="Genomic_DNA"/>
</dbReference>
<feature type="region of interest" description="Disordered" evidence="1">
    <location>
        <begin position="1"/>
        <end position="41"/>
    </location>
</feature>
<comment type="caution">
    <text evidence="2">The sequence shown here is derived from an EMBL/GenBank/DDBJ whole genome shotgun (WGS) entry which is preliminary data.</text>
</comment>
<proteinExistence type="predicted"/>
<dbReference type="PANTHER" id="PTHR38166">
    <property type="entry name" value="C2H2-TYPE DOMAIN-CONTAINING PROTEIN-RELATED"/>
    <property type="match status" value="1"/>
</dbReference>
<evidence type="ECO:0000313" key="2">
    <source>
        <dbReference type="EMBL" id="KAK4208576.1"/>
    </source>
</evidence>
<dbReference type="Gene3D" id="3.30.160.60">
    <property type="entry name" value="Classic Zinc Finger"/>
    <property type="match status" value="1"/>
</dbReference>
<dbReference type="AlphaFoldDB" id="A0AAN6XZK5"/>
<sequence>MSTSDPDGDALLKRTKPDPSQTQPQDYEDGADDDDDESNRGAQTLSFACPYYRLNPVAHQQCLNYTLKRIRDMKQHLARRHYGPTFYCPACHRAFATIKIRDDHIRGRTCEPRSSPTNNNIDGVSPTAQELLKQRVDRTVSAEEQWHAVYEILFGKPGARRVDPYIRSVVRETLSMVRAFLRTTGSKII</sequence>
<organism evidence="2 3">
    <name type="scientific">Rhypophila decipiens</name>
    <dbReference type="NCBI Taxonomy" id="261697"/>
    <lineage>
        <taxon>Eukaryota</taxon>
        <taxon>Fungi</taxon>
        <taxon>Dikarya</taxon>
        <taxon>Ascomycota</taxon>
        <taxon>Pezizomycotina</taxon>
        <taxon>Sordariomycetes</taxon>
        <taxon>Sordariomycetidae</taxon>
        <taxon>Sordariales</taxon>
        <taxon>Naviculisporaceae</taxon>
        <taxon>Rhypophila</taxon>
    </lineage>
</organism>
<reference evidence="2" key="1">
    <citation type="journal article" date="2023" name="Mol. Phylogenet. Evol.">
        <title>Genome-scale phylogeny and comparative genomics of the fungal order Sordariales.</title>
        <authorList>
            <person name="Hensen N."/>
            <person name="Bonometti L."/>
            <person name="Westerberg I."/>
            <person name="Brannstrom I.O."/>
            <person name="Guillou S."/>
            <person name="Cros-Aarteil S."/>
            <person name="Calhoun S."/>
            <person name="Haridas S."/>
            <person name="Kuo A."/>
            <person name="Mondo S."/>
            <person name="Pangilinan J."/>
            <person name="Riley R."/>
            <person name="LaButti K."/>
            <person name="Andreopoulos B."/>
            <person name="Lipzen A."/>
            <person name="Chen C."/>
            <person name="Yan M."/>
            <person name="Daum C."/>
            <person name="Ng V."/>
            <person name="Clum A."/>
            <person name="Steindorff A."/>
            <person name="Ohm R.A."/>
            <person name="Martin F."/>
            <person name="Silar P."/>
            <person name="Natvig D.O."/>
            <person name="Lalanne C."/>
            <person name="Gautier V."/>
            <person name="Ament-Velasquez S.L."/>
            <person name="Kruys A."/>
            <person name="Hutchinson M.I."/>
            <person name="Powell A.J."/>
            <person name="Barry K."/>
            <person name="Miller A.N."/>
            <person name="Grigoriev I.V."/>
            <person name="Debuchy R."/>
            <person name="Gladieux P."/>
            <person name="Hiltunen Thoren M."/>
            <person name="Johannesson H."/>
        </authorList>
    </citation>
    <scope>NUCLEOTIDE SEQUENCE</scope>
    <source>
        <strain evidence="2">PSN293</strain>
    </source>
</reference>
<evidence type="ECO:0000256" key="1">
    <source>
        <dbReference type="SAM" id="MobiDB-lite"/>
    </source>
</evidence>
<feature type="compositionally biased region" description="Acidic residues" evidence="1">
    <location>
        <begin position="26"/>
        <end position="37"/>
    </location>
</feature>
<reference evidence="2" key="2">
    <citation type="submission" date="2023-05" db="EMBL/GenBank/DDBJ databases">
        <authorList>
            <consortium name="Lawrence Berkeley National Laboratory"/>
            <person name="Steindorff A."/>
            <person name="Hensen N."/>
            <person name="Bonometti L."/>
            <person name="Westerberg I."/>
            <person name="Brannstrom I.O."/>
            <person name="Guillou S."/>
            <person name="Cros-Aarteil S."/>
            <person name="Calhoun S."/>
            <person name="Haridas S."/>
            <person name="Kuo A."/>
            <person name="Mondo S."/>
            <person name="Pangilinan J."/>
            <person name="Riley R."/>
            <person name="Labutti K."/>
            <person name="Andreopoulos B."/>
            <person name="Lipzen A."/>
            <person name="Chen C."/>
            <person name="Yanf M."/>
            <person name="Daum C."/>
            <person name="Ng V."/>
            <person name="Clum A."/>
            <person name="Ohm R."/>
            <person name="Martin F."/>
            <person name="Silar P."/>
            <person name="Natvig D."/>
            <person name="Lalanne C."/>
            <person name="Gautier V."/>
            <person name="Ament-Velasquez S.L."/>
            <person name="Kruys A."/>
            <person name="Hutchinson M.I."/>
            <person name="Powell A.J."/>
            <person name="Barry K."/>
            <person name="Miller A.N."/>
            <person name="Grigoriev I.V."/>
            <person name="Debuchy R."/>
            <person name="Gladieux P."/>
            <person name="Thoren M.H."/>
            <person name="Johannesson H."/>
        </authorList>
    </citation>
    <scope>NUCLEOTIDE SEQUENCE</scope>
    <source>
        <strain evidence="2">PSN293</strain>
    </source>
</reference>
<keyword evidence="3" id="KW-1185">Reference proteome</keyword>
<evidence type="ECO:0000313" key="3">
    <source>
        <dbReference type="Proteomes" id="UP001301769"/>
    </source>
</evidence>
<gene>
    <name evidence="2" type="ORF">QBC37DRAFT_296363</name>
</gene>
<evidence type="ECO:0008006" key="4">
    <source>
        <dbReference type="Google" id="ProtNLM"/>
    </source>
</evidence>
<name>A0AAN6XZK5_9PEZI</name>
<dbReference type="PANTHER" id="PTHR38166:SF1">
    <property type="entry name" value="C2H2-TYPE DOMAIN-CONTAINING PROTEIN"/>
    <property type="match status" value="1"/>
</dbReference>
<accession>A0AAN6XZK5</accession>
<dbReference type="Proteomes" id="UP001301769">
    <property type="component" value="Unassembled WGS sequence"/>
</dbReference>